<name>A0A3D9DRK6_9GAMM</name>
<protein>
    <submittedName>
        <fullName evidence="2">Uncharacterized protein</fullName>
    </submittedName>
</protein>
<dbReference type="AlphaFoldDB" id="A0A3D9DRK6"/>
<gene>
    <name evidence="2" type="ORF">C8D72_3462</name>
</gene>
<reference evidence="2 3" key="1">
    <citation type="submission" date="2018-07" db="EMBL/GenBank/DDBJ databases">
        <title>Genomic Encyclopedia of Type Strains, Phase IV (KMG-IV): sequencing the most valuable type-strain genomes for metagenomic binning, comparative biology and taxonomic classification.</title>
        <authorList>
            <person name="Goeker M."/>
        </authorList>
    </citation>
    <scope>NUCLEOTIDE SEQUENCE [LARGE SCALE GENOMIC DNA]</scope>
    <source>
        <strain evidence="2 3">DSM 14324</strain>
    </source>
</reference>
<evidence type="ECO:0000313" key="2">
    <source>
        <dbReference type="EMBL" id="REC93306.1"/>
    </source>
</evidence>
<sequence>MSIIRIELDGLLYDDRRSECKCIHSRNDSGTYAFIQVIDTRVEGVKRYWGAFDVERPAYSIERIMLYGGSWPDLPTAESGKNENEAVRQSGQGFNWTIASFNWTVLSMLFAAVFGWFIAGPILTQIFG</sequence>
<keyword evidence="1" id="KW-0472">Membrane</keyword>
<keyword evidence="3" id="KW-1185">Reference proteome</keyword>
<dbReference type="Proteomes" id="UP000256334">
    <property type="component" value="Unassembled WGS sequence"/>
</dbReference>
<dbReference type="RefSeq" id="WP_211308885.1">
    <property type="nucleotide sequence ID" value="NZ_QRDJ01000013.1"/>
</dbReference>
<comment type="caution">
    <text evidence="2">The sequence shown here is derived from an EMBL/GenBank/DDBJ whole genome shotgun (WGS) entry which is preliminary data.</text>
</comment>
<evidence type="ECO:0000256" key="1">
    <source>
        <dbReference type="SAM" id="Phobius"/>
    </source>
</evidence>
<keyword evidence="1" id="KW-0812">Transmembrane</keyword>
<proteinExistence type="predicted"/>
<accession>A0A3D9DRK6</accession>
<organism evidence="2 3">
    <name type="scientific">Kushneria indalinina DSM 14324</name>
    <dbReference type="NCBI Taxonomy" id="1122140"/>
    <lineage>
        <taxon>Bacteria</taxon>
        <taxon>Pseudomonadati</taxon>
        <taxon>Pseudomonadota</taxon>
        <taxon>Gammaproteobacteria</taxon>
        <taxon>Oceanospirillales</taxon>
        <taxon>Halomonadaceae</taxon>
        <taxon>Kushneria</taxon>
    </lineage>
</organism>
<feature type="transmembrane region" description="Helical" evidence="1">
    <location>
        <begin position="98"/>
        <end position="119"/>
    </location>
</feature>
<keyword evidence="1" id="KW-1133">Transmembrane helix</keyword>
<dbReference type="EMBL" id="QRDJ01000013">
    <property type="protein sequence ID" value="REC93306.1"/>
    <property type="molecule type" value="Genomic_DNA"/>
</dbReference>
<evidence type="ECO:0000313" key="3">
    <source>
        <dbReference type="Proteomes" id="UP000256334"/>
    </source>
</evidence>